<evidence type="ECO:0000313" key="2">
    <source>
        <dbReference type="EMBL" id="ASG67040.1"/>
    </source>
</evidence>
<keyword evidence="3" id="KW-1185">Reference proteome</keyword>
<proteinExistence type="predicted"/>
<gene>
    <name evidence="2" type="ORF">CDV26_00350</name>
</gene>
<dbReference type="InterPro" id="IPR012902">
    <property type="entry name" value="N_methyl_site"/>
</dbReference>
<reference evidence="2 3" key="1">
    <citation type="submission" date="2017-06" db="EMBL/GenBank/DDBJ databases">
        <title>Complete genome of Francisella halioticida.</title>
        <authorList>
            <person name="Sjodin A."/>
        </authorList>
    </citation>
    <scope>NUCLEOTIDE SEQUENCE [LARGE SCALE GENOMIC DNA]</scope>
    <source>
        <strain evidence="2 3">DSM 23729</strain>
    </source>
</reference>
<keyword evidence="1" id="KW-1133">Transmembrane helix</keyword>
<accession>A0ABN5AUI4</accession>
<evidence type="ECO:0008006" key="4">
    <source>
        <dbReference type="Google" id="ProtNLM"/>
    </source>
</evidence>
<evidence type="ECO:0000256" key="1">
    <source>
        <dbReference type="SAM" id="Phobius"/>
    </source>
</evidence>
<dbReference type="EMBL" id="CP022132">
    <property type="protein sequence ID" value="ASG67040.1"/>
    <property type="molecule type" value="Genomic_DNA"/>
</dbReference>
<evidence type="ECO:0000313" key="3">
    <source>
        <dbReference type="Proteomes" id="UP000249910"/>
    </source>
</evidence>
<sequence length="109" mass="11947">MGLRGFRMTLSKQQGFSLIELVIAMLVISIAVLSYEIILYRAKSSETLLTNDAELVGTADNRFNEFLITGALDNTEDSGSSVTITDSGNNNWTFTSKNDTDLSINMDLS</sequence>
<name>A0ABN5AUI4_9GAMM</name>
<organism evidence="2 3">
    <name type="scientific">Francisella halioticida</name>
    <dbReference type="NCBI Taxonomy" id="549298"/>
    <lineage>
        <taxon>Bacteria</taxon>
        <taxon>Pseudomonadati</taxon>
        <taxon>Pseudomonadota</taxon>
        <taxon>Gammaproteobacteria</taxon>
        <taxon>Thiotrichales</taxon>
        <taxon>Francisellaceae</taxon>
        <taxon>Francisella</taxon>
    </lineage>
</organism>
<keyword evidence="1" id="KW-0812">Transmembrane</keyword>
<keyword evidence="1" id="KW-0472">Membrane</keyword>
<protein>
    <recommendedName>
        <fullName evidence="4">Type IV pili fiber building block protein</fullName>
    </recommendedName>
</protein>
<dbReference type="Proteomes" id="UP000249910">
    <property type="component" value="Chromosome"/>
</dbReference>
<dbReference type="NCBIfam" id="TIGR02532">
    <property type="entry name" value="IV_pilin_GFxxxE"/>
    <property type="match status" value="1"/>
</dbReference>
<feature type="transmembrane region" description="Helical" evidence="1">
    <location>
        <begin position="21"/>
        <end position="40"/>
    </location>
</feature>
<dbReference type="Pfam" id="PF07963">
    <property type="entry name" value="N_methyl"/>
    <property type="match status" value="1"/>
</dbReference>